<dbReference type="Pfam" id="PF13459">
    <property type="entry name" value="Fer4_15"/>
    <property type="match status" value="1"/>
</dbReference>
<dbReference type="GO" id="GO:0051536">
    <property type="term" value="F:iron-sulfur cluster binding"/>
    <property type="evidence" value="ECO:0007669"/>
    <property type="project" value="UniProtKB-KW"/>
</dbReference>
<evidence type="ECO:0000256" key="6">
    <source>
        <dbReference type="RuleBase" id="RU368020"/>
    </source>
</evidence>
<keyword evidence="5 6" id="KW-0411">Iron-sulfur</keyword>
<dbReference type="PRINTS" id="PR00352">
    <property type="entry name" value="3FE4SFRDOXIN"/>
</dbReference>
<evidence type="ECO:0000256" key="7">
    <source>
        <dbReference type="SAM" id="MobiDB-lite"/>
    </source>
</evidence>
<accession>A0A2S6ZLB7</accession>
<evidence type="ECO:0000256" key="1">
    <source>
        <dbReference type="ARBA" id="ARBA00022448"/>
    </source>
</evidence>
<comment type="caution">
    <text evidence="8">The sequence shown here is derived from an EMBL/GenBank/DDBJ whole genome shotgun (WGS) entry which is preliminary data.</text>
</comment>
<feature type="region of interest" description="Disordered" evidence="7">
    <location>
        <begin position="66"/>
        <end position="101"/>
    </location>
</feature>
<dbReference type="InterPro" id="IPR001080">
    <property type="entry name" value="3Fe4S_ferredoxin"/>
</dbReference>
<dbReference type="EMBL" id="MIGX01000003">
    <property type="protein sequence ID" value="PPT93063.1"/>
    <property type="molecule type" value="Genomic_DNA"/>
</dbReference>
<dbReference type="InterPro" id="IPR051269">
    <property type="entry name" value="Fe-S_cluster_ET"/>
</dbReference>
<keyword evidence="3 6" id="KW-0249">Electron transport</keyword>
<dbReference type="GO" id="GO:0009055">
    <property type="term" value="F:electron transfer activity"/>
    <property type="evidence" value="ECO:0007669"/>
    <property type="project" value="UniProtKB-UniRule"/>
</dbReference>
<dbReference type="SUPFAM" id="SSF54862">
    <property type="entry name" value="4Fe-4S ferredoxins"/>
    <property type="match status" value="1"/>
</dbReference>
<keyword evidence="2 6" id="KW-0479">Metal-binding</keyword>
<organism evidence="8 9">
    <name type="scientific">Xanthomonas theicola</name>
    <dbReference type="NCBI Taxonomy" id="56464"/>
    <lineage>
        <taxon>Bacteria</taxon>
        <taxon>Pseudomonadati</taxon>
        <taxon>Pseudomonadota</taxon>
        <taxon>Gammaproteobacteria</taxon>
        <taxon>Lysobacterales</taxon>
        <taxon>Lysobacteraceae</taxon>
        <taxon>Xanthomonas</taxon>
    </lineage>
</organism>
<evidence type="ECO:0000313" key="8">
    <source>
        <dbReference type="EMBL" id="PPT93063.1"/>
    </source>
</evidence>
<dbReference type="GO" id="GO:0005506">
    <property type="term" value="F:iron ion binding"/>
    <property type="evidence" value="ECO:0007669"/>
    <property type="project" value="UniProtKB-UniRule"/>
</dbReference>
<comment type="function">
    <text evidence="6">Ferredoxins are iron-sulfur proteins that transfer electrons in a wide variety of metabolic reactions.</text>
</comment>
<reference evidence="8 9" key="1">
    <citation type="submission" date="2016-08" db="EMBL/GenBank/DDBJ databases">
        <title>Evolution of the type three secretion system and type three effector repertoires in Xanthomonas.</title>
        <authorList>
            <person name="Merda D."/>
            <person name="Briand M."/>
            <person name="Bosis E."/>
            <person name="Rousseau C."/>
            <person name="Portier P."/>
            <person name="Jacques M.-A."/>
            <person name="Fischer-Le Saux M."/>
        </authorList>
    </citation>
    <scope>NUCLEOTIDE SEQUENCE [LARGE SCALE GENOMIC DNA]</scope>
    <source>
        <strain evidence="8 9">CFBP 4691</strain>
    </source>
</reference>
<evidence type="ECO:0000256" key="4">
    <source>
        <dbReference type="ARBA" id="ARBA00023004"/>
    </source>
</evidence>
<dbReference type="PANTHER" id="PTHR36923">
    <property type="entry name" value="FERREDOXIN"/>
    <property type="match status" value="1"/>
</dbReference>
<evidence type="ECO:0000313" key="9">
    <source>
        <dbReference type="Proteomes" id="UP000239898"/>
    </source>
</evidence>
<proteinExistence type="predicted"/>
<evidence type="ECO:0000256" key="2">
    <source>
        <dbReference type="ARBA" id="ARBA00022723"/>
    </source>
</evidence>
<dbReference type="RefSeq" id="WP_128418764.1">
    <property type="nucleotide sequence ID" value="NZ_CP049017.1"/>
</dbReference>
<keyword evidence="1 6" id="KW-0813">Transport</keyword>
<evidence type="ECO:0000256" key="5">
    <source>
        <dbReference type="ARBA" id="ARBA00023014"/>
    </source>
</evidence>
<dbReference type="Gene3D" id="3.30.70.20">
    <property type="match status" value="1"/>
</dbReference>
<dbReference type="Proteomes" id="UP000239898">
    <property type="component" value="Unassembled WGS sequence"/>
</dbReference>
<keyword evidence="4 6" id="KW-0408">Iron</keyword>
<gene>
    <name evidence="8" type="ORF">XthCFBP4691_01370</name>
</gene>
<dbReference type="OrthoDB" id="3215002at2"/>
<protein>
    <recommendedName>
        <fullName evidence="6">Ferredoxin</fullName>
    </recommendedName>
</protein>
<evidence type="ECO:0000256" key="3">
    <source>
        <dbReference type="ARBA" id="ARBA00022982"/>
    </source>
</evidence>
<dbReference type="AlphaFoldDB" id="A0A2S6ZLB7"/>
<name>A0A2S6ZLB7_9XANT</name>
<dbReference type="PANTHER" id="PTHR36923:SF3">
    <property type="entry name" value="FERREDOXIN"/>
    <property type="match status" value="1"/>
</dbReference>
<keyword evidence="9" id="KW-1185">Reference proteome</keyword>
<sequence>MRVVVDQHLCGTTGQCVLTLPGIFRQREPDGIAEACVATVPDALHAAVRLAASQCPVAAIRVIESEDGDDDRILGDPAPSVAVERQAAIDQRNPGERDGTA</sequence>